<proteinExistence type="predicted"/>
<gene>
    <name evidence="1" type="ORF">DRF60_10870</name>
</gene>
<keyword evidence="2" id="KW-1185">Reference proteome</keyword>
<protein>
    <submittedName>
        <fullName evidence="1">Uncharacterized protein</fullName>
    </submittedName>
</protein>
<name>A0A3D9DHK6_9FLAO</name>
<reference evidence="1 2" key="1">
    <citation type="journal article" date="2010" name="Syst. Appl. Microbiol.">
        <title>Four new species of Chryseobacterium from the rhizosphere of coastal sand dune plants, Chryseobacterium elymi sp. nov., Chryseobacterium hagamense sp. nov., Chryseobacterium lathyri sp. nov. and Chryseobacterium rhizosphaerae sp. nov.</title>
        <authorList>
            <person name="Cho S.H."/>
            <person name="Lee K.S."/>
            <person name="Shin D.S."/>
            <person name="Han J.H."/>
            <person name="Park K.S."/>
            <person name="Lee C.H."/>
            <person name="Park K.H."/>
            <person name="Kim S.B."/>
        </authorList>
    </citation>
    <scope>NUCLEOTIDE SEQUENCE [LARGE SCALE GENOMIC DNA]</scope>
    <source>
        <strain evidence="1 2">KCTC 22547</strain>
    </source>
</reference>
<dbReference type="AlphaFoldDB" id="A0A3D9DHK6"/>
<dbReference type="EMBL" id="QNUH01000008">
    <property type="protein sequence ID" value="REC77485.1"/>
    <property type="molecule type" value="Genomic_DNA"/>
</dbReference>
<comment type="caution">
    <text evidence="1">The sequence shown here is derived from an EMBL/GenBank/DDBJ whole genome shotgun (WGS) entry which is preliminary data.</text>
</comment>
<evidence type="ECO:0000313" key="2">
    <source>
        <dbReference type="Proteomes" id="UP000257030"/>
    </source>
</evidence>
<evidence type="ECO:0000313" key="1">
    <source>
        <dbReference type="EMBL" id="REC77485.1"/>
    </source>
</evidence>
<organism evidence="1 2">
    <name type="scientific">Chryseobacterium elymi</name>
    <dbReference type="NCBI Taxonomy" id="395936"/>
    <lineage>
        <taxon>Bacteria</taxon>
        <taxon>Pseudomonadati</taxon>
        <taxon>Bacteroidota</taxon>
        <taxon>Flavobacteriia</taxon>
        <taxon>Flavobacteriales</taxon>
        <taxon>Weeksellaceae</taxon>
        <taxon>Chryseobacterium group</taxon>
        <taxon>Chryseobacterium</taxon>
    </lineage>
</organism>
<dbReference type="OrthoDB" id="705292at2"/>
<accession>A0A3D9DHK6</accession>
<dbReference type="Proteomes" id="UP000257030">
    <property type="component" value="Unassembled WGS sequence"/>
</dbReference>
<sequence length="175" mass="19049">MFKNTIVITGFLMGAFLHAQIGISRENVTNGSVSLQFGDNENKGLLLPYVTDKTGITENGTLLFDTSDNKVKYLKDVNTWFDLSVDTTGTADLNIQATDRVEHPGARVCISPTLGGTDTTQGILVLADDDKAMILPKVANPHLNIISPSAGMIVYDTIKKQLAVYNGTVWSFWKP</sequence>